<feature type="signal peptide" evidence="1">
    <location>
        <begin position="1"/>
        <end position="21"/>
    </location>
</feature>
<name>A0ABU5N033_9BACT</name>
<proteinExistence type="predicted"/>
<comment type="caution">
    <text evidence="2">The sequence shown here is derived from an EMBL/GenBank/DDBJ whole genome shotgun (WGS) entry which is preliminary data.</text>
</comment>
<dbReference type="EMBL" id="JARVCO010000012">
    <property type="protein sequence ID" value="MDZ8119796.1"/>
    <property type="molecule type" value="Genomic_DNA"/>
</dbReference>
<organism evidence="2 3">
    <name type="scientific">Pontiella agarivorans</name>
    <dbReference type="NCBI Taxonomy" id="3038953"/>
    <lineage>
        <taxon>Bacteria</taxon>
        <taxon>Pseudomonadati</taxon>
        <taxon>Kiritimatiellota</taxon>
        <taxon>Kiritimatiellia</taxon>
        <taxon>Kiritimatiellales</taxon>
        <taxon>Pontiellaceae</taxon>
        <taxon>Pontiella</taxon>
    </lineage>
</organism>
<keyword evidence="3" id="KW-1185">Reference proteome</keyword>
<dbReference type="RefSeq" id="WP_322609578.1">
    <property type="nucleotide sequence ID" value="NZ_JARVCO010000012.1"/>
</dbReference>
<gene>
    <name evidence="2" type="ORF">P9H32_14295</name>
</gene>
<dbReference type="Proteomes" id="UP001290861">
    <property type="component" value="Unassembled WGS sequence"/>
</dbReference>
<reference evidence="2 3" key="1">
    <citation type="journal article" date="2024" name="Appl. Environ. Microbiol.">
        <title>Pontiella agarivorans sp. nov., a novel marine anaerobic bacterium capable of degrading macroalgal polysaccharides and fixing nitrogen.</title>
        <authorList>
            <person name="Liu N."/>
            <person name="Kivenson V."/>
            <person name="Peng X."/>
            <person name="Cui Z."/>
            <person name="Lankiewicz T.S."/>
            <person name="Gosselin K.M."/>
            <person name="English C.J."/>
            <person name="Blair E.M."/>
            <person name="O'Malley M.A."/>
            <person name="Valentine D.L."/>
        </authorList>
    </citation>
    <scope>NUCLEOTIDE SEQUENCE [LARGE SCALE GENOMIC DNA]</scope>
    <source>
        <strain evidence="2 3">NLcol2</strain>
    </source>
</reference>
<evidence type="ECO:0000256" key="1">
    <source>
        <dbReference type="SAM" id="SignalP"/>
    </source>
</evidence>
<evidence type="ECO:0000313" key="2">
    <source>
        <dbReference type="EMBL" id="MDZ8119796.1"/>
    </source>
</evidence>
<protein>
    <recommendedName>
        <fullName evidence="4">FMN-binding domain-containing protein</fullName>
    </recommendedName>
</protein>
<evidence type="ECO:0008006" key="4">
    <source>
        <dbReference type="Google" id="ProtNLM"/>
    </source>
</evidence>
<sequence length="169" mass="18602">MNILKKTILLIALGTAASAGAENVHDTVTRALKGLRTAESPIPYSRTIKELYIGFDEKGIPKTGVAFREIESFKTITGVVIVDKTETGYILREAVFPDIGKIKNAKDRKQVKAVLKQFQNVPFDPHAEKSAVDALSGATRYGIKTSGYLNYLARHVALQMESPPEWTKP</sequence>
<feature type="chain" id="PRO_5047416249" description="FMN-binding domain-containing protein" evidence="1">
    <location>
        <begin position="22"/>
        <end position="169"/>
    </location>
</feature>
<accession>A0ABU5N033</accession>
<evidence type="ECO:0000313" key="3">
    <source>
        <dbReference type="Proteomes" id="UP001290861"/>
    </source>
</evidence>
<keyword evidence="1" id="KW-0732">Signal</keyword>